<dbReference type="Gene3D" id="1.10.8.60">
    <property type="match status" value="1"/>
</dbReference>
<dbReference type="SUPFAM" id="SSF46689">
    <property type="entry name" value="Homeodomain-like"/>
    <property type="match status" value="1"/>
</dbReference>
<evidence type="ECO:0000256" key="8">
    <source>
        <dbReference type="PROSITE-ProRule" id="PRU00169"/>
    </source>
</evidence>
<dbReference type="PROSITE" id="PS00688">
    <property type="entry name" value="SIGMA54_INTERACT_3"/>
    <property type="match status" value="1"/>
</dbReference>
<dbReference type="InterPro" id="IPR002078">
    <property type="entry name" value="Sigma_54_int"/>
</dbReference>
<dbReference type="EMBL" id="CP011371">
    <property type="protein sequence ID" value="AKJ29566.1"/>
    <property type="molecule type" value="Genomic_DNA"/>
</dbReference>
<dbReference type="InterPro" id="IPR009057">
    <property type="entry name" value="Homeodomain-like_sf"/>
</dbReference>
<evidence type="ECO:0000256" key="7">
    <source>
        <dbReference type="ARBA" id="ARBA00023163"/>
    </source>
</evidence>
<dbReference type="Pfam" id="PF00072">
    <property type="entry name" value="Response_reg"/>
    <property type="match status" value="1"/>
</dbReference>
<protein>
    <submittedName>
        <fullName evidence="11">Response regulator GlrR</fullName>
    </submittedName>
</protein>
<dbReference type="SMART" id="SM00448">
    <property type="entry name" value="REC"/>
    <property type="match status" value="1"/>
</dbReference>
<dbReference type="Gene3D" id="3.40.50.300">
    <property type="entry name" value="P-loop containing nucleotide triphosphate hydrolases"/>
    <property type="match status" value="1"/>
</dbReference>
<dbReference type="CDD" id="cd00009">
    <property type="entry name" value="AAA"/>
    <property type="match status" value="1"/>
</dbReference>
<dbReference type="FunFam" id="3.40.50.2300:FF:000018">
    <property type="entry name" value="DNA-binding transcriptional regulator NtrC"/>
    <property type="match status" value="1"/>
</dbReference>
<dbReference type="KEGG" id="pbh:AAW51_2875"/>
<reference evidence="11 12" key="1">
    <citation type="submission" date="2015-05" db="EMBL/GenBank/DDBJ databases">
        <authorList>
            <person name="Tang B."/>
            <person name="Yu Y."/>
        </authorList>
    </citation>
    <scope>NUCLEOTIDE SEQUENCE [LARGE SCALE GENOMIC DNA]</scope>
    <source>
        <strain evidence="11 12">DSM 7029</strain>
    </source>
</reference>
<evidence type="ECO:0000256" key="3">
    <source>
        <dbReference type="ARBA" id="ARBA00022840"/>
    </source>
</evidence>
<keyword evidence="3" id="KW-0067">ATP-binding</keyword>
<dbReference type="Gene3D" id="1.10.10.60">
    <property type="entry name" value="Homeodomain-like"/>
    <property type="match status" value="1"/>
</dbReference>
<keyword evidence="6" id="KW-0238">DNA-binding</keyword>
<gene>
    <name evidence="11" type="primary">glrR</name>
    <name evidence="11" type="ORF">AAW51_2875</name>
</gene>
<evidence type="ECO:0000259" key="9">
    <source>
        <dbReference type="PROSITE" id="PS50045"/>
    </source>
</evidence>
<dbReference type="InterPro" id="IPR011006">
    <property type="entry name" value="CheY-like_superfamily"/>
</dbReference>
<dbReference type="InterPro" id="IPR003593">
    <property type="entry name" value="AAA+_ATPase"/>
</dbReference>
<dbReference type="GO" id="GO:0003677">
    <property type="term" value="F:DNA binding"/>
    <property type="evidence" value="ECO:0007669"/>
    <property type="project" value="UniProtKB-KW"/>
</dbReference>
<feature type="domain" description="Response regulatory" evidence="10">
    <location>
        <begin position="4"/>
        <end position="118"/>
    </location>
</feature>
<dbReference type="InterPro" id="IPR027417">
    <property type="entry name" value="P-loop_NTPase"/>
</dbReference>
<evidence type="ECO:0000259" key="10">
    <source>
        <dbReference type="PROSITE" id="PS50110"/>
    </source>
</evidence>
<dbReference type="PANTHER" id="PTHR32071">
    <property type="entry name" value="TRANSCRIPTIONAL REGULATORY PROTEIN"/>
    <property type="match status" value="1"/>
</dbReference>
<accession>A0A0G3BQD2</accession>
<evidence type="ECO:0000256" key="4">
    <source>
        <dbReference type="ARBA" id="ARBA00023012"/>
    </source>
</evidence>
<dbReference type="Pfam" id="PF00158">
    <property type="entry name" value="Sigma54_activat"/>
    <property type="match status" value="1"/>
</dbReference>
<proteinExistence type="predicted"/>
<dbReference type="SUPFAM" id="SSF52540">
    <property type="entry name" value="P-loop containing nucleoside triphosphate hydrolases"/>
    <property type="match status" value="1"/>
</dbReference>
<dbReference type="InterPro" id="IPR058031">
    <property type="entry name" value="AAA_lid_NorR"/>
</dbReference>
<dbReference type="PROSITE" id="PS50045">
    <property type="entry name" value="SIGMA54_INTERACT_4"/>
    <property type="match status" value="1"/>
</dbReference>
<dbReference type="AlphaFoldDB" id="A0A0G3BQD2"/>
<keyword evidence="2" id="KW-0547">Nucleotide-binding</keyword>
<dbReference type="InterPro" id="IPR025662">
    <property type="entry name" value="Sigma_54_int_dom_ATP-bd_1"/>
</dbReference>
<keyword evidence="12" id="KW-1185">Reference proteome</keyword>
<dbReference type="Pfam" id="PF25601">
    <property type="entry name" value="AAA_lid_14"/>
    <property type="match status" value="1"/>
</dbReference>
<dbReference type="PANTHER" id="PTHR32071:SF116">
    <property type="entry name" value="TRANSCRIPTIONAL REGULATORY PROTEIN GLRR"/>
    <property type="match status" value="1"/>
</dbReference>
<dbReference type="GO" id="GO:0005524">
    <property type="term" value="F:ATP binding"/>
    <property type="evidence" value="ECO:0007669"/>
    <property type="project" value="UniProtKB-KW"/>
</dbReference>
<name>A0A0G3BQD2_9BURK</name>
<evidence type="ECO:0000313" key="12">
    <source>
        <dbReference type="Proteomes" id="UP000035352"/>
    </source>
</evidence>
<dbReference type="InterPro" id="IPR025943">
    <property type="entry name" value="Sigma_54_int_dom_ATP-bd_2"/>
</dbReference>
<feature type="modified residue" description="4-aspartylphosphate" evidence="8">
    <location>
        <position position="53"/>
    </location>
</feature>
<dbReference type="GO" id="GO:0000160">
    <property type="term" value="P:phosphorelay signal transduction system"/>
    <property type="evidence" value="ECO:0007669"/>
    <property type="project" value="UniProtKB-KW"/>
</dbReference>
<dbReference type="PROSITE" id="PS00675">
    <property type="entry name" value="SIGMA54_INTERACT_1"/>
    <property type="match status" value="1"/>
</dbReference>
<dbReference type="PATRIC" id="fig|413882.6.peg.2999"/>
<dbReference type="RefSeq" id="WP_047195150.1">
    <property type="nucleotide sequence ID" value="NZ_CP011371.1"/>
</dbReference>
<keyword evidence="5" id="KW-0805">Transcription regulation</keyword>
<organism evidence="11 12">
    <name type="scientific">Caldimonas brevitalea</name>
    <dbReference type="NCBI Taxonomy" id="413882"/>
    <lineage>
        <taxon>Bacteria</taxon>
        <taxon>Pseudomonadati</taxon>
        <taxon>Pseudomonadota</taxon>
        <taxon>Betaproteobacteria</taxon>
        <taxon>Burkholderiales</taxon>
        <taxon>Sphaerotilaceae</taxon>
        <taxon>Caldimonas</taxon>
    </lineage>
</organism>
<evidence type="ECO:0000256" key="5">
    <source>
        <dbReference type="ARBA" id="ARBA00023015"/>
    </source>
</evidence>
<dbReference type="Proteomes" id="UP000035352">
    <property type="component" value="Chromosome"/>
</dbReference>
<dbReference type="GO" id="GO:0006355">
    <property type="term" value="P:regulation of DNA-templated transcription"/>
    <property type="evidence" value="ECO:0007669"/>
    <property type="project" value="InterPro"/>
</dbReference>
<keyword evidence="7" id="KW-0804">Transcription</keyword>
<dbReference type="InterPro" id="IPR001789">
    <property type="entry name" value="Sig_transdc_resp-reg_receiver"/>
</dbReference>
<evidence type="ECO:0000256" key="1">
    <source>
        <dbReference type="ARBA" id="ARBA00022553"/>
    </source>
</evidence>
<dbReference type="PROSITE" id="PS00676">
    <property type="entry name" value="SIGMA54_INTERACT_2"/>
    <property type="match status" value="1"/>
</dbReference>
<dbReference type="FunFam" id="3.40.50.300:FF:000006">
    <property type="entry name" value="DNA-binding transcriptional regulator NtrC"/>
    <property type="match status" value="1"/>
</dbReference>
<dbReference type="SUPFAM" id="SSF52172">
    <property type="entry name" value="CheY-like"/>
    <property type="match status" value="1"/>
</dbReference>
<dbReference type="PROSITE" id="PS50110">
    <property type="entry name" value="RESPONSE_REGULATORY"/>
    <property type="match status" value="1"/>
</dbReference>
<feature type="domain" description="Sigma-54 factor interaction" evidence="9">
    <location>
        <begin position="138"/>
        <end position="367"/>
    </location>
</feature>
<sequence>MSAHVLVVDDDPDMLRLLSMRLSAAGYRVTAVESAEAALARLALERPQLVVSDVQLPGKDGLALFDDIRARHPALPVILLTAHGTIPDAVEATSRGVFTYLTKPFDGKALLDKIAQALALGAPPGEGAPADEAWRVAIVSRSSRMAELLAEAKLVAGSDASVLIRGESGTGKELLAQAIHQASARAPRPFVAVNCGAIPEALLESELFGHVKGSFTGAVANHRGLFQAADGGTLFLDEIGDMPLPLQVKLLRVLQERSVRPVGATQSVPVDVRILSATHRDLDEAMAQGQFREDLYYRLNVVSLTLPPLAERREDIPLLANHFLSKLAVKYGKRLNGFAPEALKALAMASWPGNVRQLFNVVEQVCALATTPLIPLVLVQRALRVPSVEVLSYAEARQRFEREYLVGLLKLTDGNVADAARLAQRNRTEFYRLLQKHGLAPGSFRGEAPVAE</sequence>
<evidence type="ECO:0000256" key="2">
    <source>
        <dbReference type="ARBA" id="ARBA00022741"/>
    </source>
</evidence>
<keyword evidence="1 8" id="KW-0597">Phosphoprotein</keyword>
<dbReference type="STRING" id="413882.AAW51_2875"/>
<dbReference type="Gene3D" id="3.40.50.2300">
    <property type="match status" value="1"/>
</dbReference>
<keyword evidence="4" id="KW-0902">Two-component regulatory system</keyword>
<evidence type="ECO:0000313" key="11">
    <source>
        <dbReference type="EMBL" id="AKJ29566.1"/>
    </source>
</evidence>
<dbReference type="SMART" id="SM00382">
    <property type="entry name" value="AAA"/>
    <property type="match status" value="1"/>
</dbReference>
<dbReference type="OrthoDB" id="9761705at2"/>
<evidence type="ECO:0000256" key="6">
    <source>
        <dbReference type="ARBA" id="ARBA00023125"/>
    </source>
</evidence>
<dbReference type="InterPro" id="IPR025944">
    <property type="entry name" value="Sigma_54_int_dom_CS"/>
</dbReference>